<dbReference type="NCBIfam" id="TIGR00229">
    <property type="entry name" value="sensory_box"/>
    <property type="match status" value="1"/>
</dbReference>
<dbReference type="FunFam" id="3.30.565.10:FF:000010">
    <property type="entry name" value="Sensor histidine kinase RcsC"/>
    <property type="match status" value="1"/>
</dbReference>
<comment type="catalytic activity">
    <reaction evidence="1">
        <text>ATP + protein L-histidine = ADP + protein N-phospho-L-histidine.</text>
        <dbReference type="EC" id="2.7.13.3"/>
    </reaction>
</comment>
<dbReference type="InterPro" id="IPR036097">
    <property type="entry name" value="HisK_dim/P_sf"/>
</dbReference>
<feature type="domain" description="Response regulatory" evidence="13">
    <location>
        <begin position="991"/>
        <end position="1112"/>
    </location>
</feature>
<dbReference type="SUPFAM" id="SSF52172">
    <property type="entry name" value="CheY-like"/>
    <property type="match status" value="2"/>
</dbReference>
<evidence type="ECO:0000313" key="16">
    <source>
        <dbReference type="EMBL" id="CUP15907.1"/>
    </source>
</evidence>
<evidence type="ECO:0000256" key="6">
    <source>
        <dbReference type="ARBA" id="ARBA00022777"/>
    </source>
</evidence>
<dbReference type="SMART" id="SM00388">
    <property type="entry name" value="HisKA"/>
    <property type="match status" value="1"/>
</dbReference>
<dbReference type="PROSITE" id="PS50112">
    <property type="entry name" value="PAS"/>
    <property type="match status" value="1"/>
</dbReference>
<keyword evidence="5 10" id="KW-0597">Phosphoprotein</keyword>
<sequence length="1120" mass="126455">MMKQQDGKARIKIALVALLVSVVIALISVLFVSSVREQLWQQSIGTIRESTQQGVNTLRVQLQEEYRVMESLANYLKKYTAGQTEELDGLISSYSRMDNGIVLYLEDGTIFPSGDPGDTAAAEFLASASEEKGIIDPHICSGTGVNEFNLYIKVILQDGTEGYLLKSYEVGEIVDSFTVSFYQDAGFSYVVDTSGNVLIRPPHPGSNKTVQNLFDMLPESQNDSARLDQFAQSLIDKRTGWATFTYQDEDTVFCYIPLGLNSDWYLISIIPQNVVEAQTNQILIRTFLLIAVILIGLAILVIVYLRYVKQINRKLRGQASYIVHLYNAIPEGIALITVEAPYQLLQLNREGLRLLNFPEEASNNSPNGKKLMEFIHPEDYPMIVNIFREAAEGDQKQSFENRVMREDGSFFWSAGLVEKTLNEDGTPILIATFHDITSEKLAAEEAEREKLQERRMLISAVSNVFPVIISLNLTCDTLKFIYVLPGLMANLGEQESFHRLYQEFLASVHPDFQDEFRKRLAPESLKKTLGIRRQEVFMEARLMLADGQYHWTSTQIIYVENPYSSDQLAILLSRRIDEQKYEEEQNRQALQSALESAKAASVAKSQFLSNMSHDIRTPMNAIVGMTAIAASHMEDQERVRECLRKINLSSQHLLSLINDILDMSKIESGKISLREEPFNFADLVAEVTELIRPQADADHLRMDISLLGVKDEMVIGDPLRIRQICFNILSNAVKYTMEGGRITVKVYQKNSGHGEYRNYVFECMDTGLGMSPEFLDKLFLPFERVQDSTHSKTTGTGLGMAITKNIVDIMSGDIQVKSELGKGSTFTVTLPLRLQNAPQEEIPGEWLGIHCLITDDDMQTCKNVTELLEDIGLRAEFTTEGMRAVSLAAQAMDSMDPFELMIIDWKMPDIDGVEITRRIRKIAGNEVPIIILTAYDWSDIEDEAREAGVTAFLAKPFYRSKICYLLRELEEEKNPVEYKEMGDSRDFQGKRVLLAEDNLLNREIARTLIEEMGADVEEACDGEEAVLKVSRSEEGYYSLILMDVQMPVMNGYEATKAIRNLDRKDAARIPIVAMTANAFEDDRQEALRSGMNDHFSKPIDVKALEKLLDQYLLRAGEGQE</sequence>
<dbReference type="PROSITE" id="PS50109">
    <property type="entry name" value="HIS_KIN"/>
    <property type="match status" value="1"/>
</dbReference>
<feature type="domain" description="PAC" evidence="15">
    <location>
        <begin position="397"/>
        <end position="448"/>
    </location>
</feature>
<dbReference type="InterPro" id="IPR035965">
    <property type="entry name" value="PAS-like_dom_sf"/>
</dbReference>
<evidence type="ECO:0000259" key="14">
    <source>
        <dbReference type="PROSITE" id="PS50112"/>
    </source>
</evidence>
<dbReference type="Pfam" id="PF08447">
    <property type="entry name" value="PAS_3"/>
    <property type="match status" value="1"/>
</dbReference>
<evidence type="ECO:0000256" key="9">
    <source>
        <dbReference type="ARBA" id="ARBA00074306"/>
    </source>
</evidence>
<dbReference type="Gene3D" id="3.30.565.10">
    <property type="entry name" value="Histidine kinase-like ATPase, C-terminal domain"/>
    <property type="match status" value="1"/>
</dbReference>
<dbReference type="InterPro" id="IPR000700">
    <property type="entry name" value="PAS-assoc_C"/>
</dbReference>
<dbReference type="EC" id="2.7.13.3" evidence="3"/>
<accession>A0A174L0E1</accession>
<dbReference type="SMART" id="SM00448">
    <property type="entry name" value="REC"/>
    <property type="match status" value="2"/>
</dbReference>
<dbReference type="AlphaFoldDB" id="A0A174L0E1"/>
<evidence type="ECO:0000256" key="1">
    <source>
        <dbReference type="ARBA" id="ARBA00000085"/>
    </source>
</evidence>
<dbReference type="Pfam" id="PF00072">
    <property type="entry name" value="Response_reg"/>
    <property type="match status" value="2"/>
</dbReference>
<evidence type="ECO:0000259" key="12">
    <source>
        <dbReference type="PROSITE" id="PS50109"/>
    </source>
</evidence>
<evidence type="ECO:0000256" key="3">
    <source>
        <dbReference type="ARBA" id="ARBA00012438"/>
    </source>
</evidence>
<evidence type="ECO:0000313" key="17">
    <source>
        <dbReference type="Proteomes" id="UP000095651"/>
    </source>
</evidence>
<name>A0A174L0E1_9FIRM</name>
<evidence type="ECO:0000256" key="4">
    <source>
        <dbReference type="ARBA" id="ARBA00018672"/>
    </source>
</evidence>
<keyword evidence="16" id="KW-0808">Transferase</keyword>
<proteinExistence type="inferred from homology"/>
<evidence type="ECO:0000256" key="5">
    <source>
        <dbReference type="ARBA" id="ARBA00022553"/>
    </source>
</evidence>
<dbReference type="InterPro" id="IPR003661">
    <property type="entry name" value="HisK_dim/P_dom"/>
</dbReference>
<feature type="domain" description="PAS" evidence="14">
    <location>
        <begin position="318"/>
        <end position="394"/>
    </location>
</feature>
<feature type="transmembrane region" description="Helical" evidence="11">
    <location>
        <begin position="12"/>
        <end position="32"/>
    </location>
</feature>
<feature type="modified residue" description="4-aspartylphosphate" evidence="10">
    <location>
        <position position="1043"/>
    </location>
</feature>
<dbReference type="CDD" id="cd00130">
    <property type="entry name" value="PAS"/>
    <property type="match status" value="1"/>
</dbReference>
<evidence type="ECO:0000256" key="8">
    <source>
        <dbReference type="ARBA" id="ARBA00024867"/>
    </source>
</evidence>
<dbReference type="SUPFAM" id="SSF55874">
    <property type="entry name" value="ATPase domain of HSP90 chaperone/DNA topoisomerase II/histidine kinase"/>
    <property type="match status" value="1"/>
</dbReference>
<evidence type="ECO:0000256" key="2">
    <source>
        <dbReference type="ARBA" id="ARBA00006402"/>
    </source>
</evidence>
<evidence type="ECO:0000256" key="7">
    <source>
        <dbReference type="ARBA" id="ARBA00023012"/>
    </source>
</evidence>
<dbReference type="Gene3D" id="1.10.287.130">
    <property type="match status" value="1"/>
</dbReference>
<dbReference type="PANTHER" id="PTHR45339">
    <property type="entry name" value="HYBRID SIGNAL TRANSDUCTION HISTIDINE KINASE J"/>
    <property type="match status" value="1"/>
</dbReference>
<feature type="domain" description="Response regulatory" evidence="13">
    <location>
        <begin position="850"/>
        <end position="970"/>
    </location>
</feature>
<dbReference type="EMBL" id="CYZE01000019">
    <property type="protein sequence ID" value="CUP15907.1"/>
    <property type="molecule type" value="Genomic_DNA"/>
</dbReference>
<keyword evidence="7" id="KW-0902">Two-component regulatory system</keyword>
<dbReference type="InterPro" id="IPR036890">
    <property type="entry name" value="HATPase_C_sf"/>
</dbReference>
<dbReference type="Gene3D" id="3.40.50.2300">
    <property type="match status" value="2"/>
</dbReference>
<comment type="similarity">
    <text evidence="2">In the N-terminal section; belongs to the phytochrome family.</text>
</comment>
<feature type="domain" description="Histidine kinase" evidence="12">
    <location>
        <begin position="610"/>
        <end position="834"/>
    </location>
</feature>
<keyword evidence="11" id="KW-0812">Transmembrane</keyword>
<dbReference type="Pfam" id="PF00512">
    <property type="entry name" value="HisKA"/>
    <property type="match status" value="1"/>
</dbReference>
<feature type="transmembrane region" description="Helical" evidence="11">
    <location>
        <begin position="282"/>
        <end position="305"/>
    </location>
</feature>
<dbReference type="Gene3D" id="3.30.450.20">
    <property type="entry name" value="PAS domain"/>
    <property type="match status" value="2"/>
</dbReference>
<evidence type="ECO:0000256" key="11">
    <source>
        <dbReference type="SAM" id="Phobius"/>
    </source>
</evidence>
<dbReference type="PANTHER" id="PTHR45339:SF1">
    <property type="entry name" value="HYBRID SIGNAL TRANSDUCTION HISTIDINE KINASE J"/>
    <property type="match status" value="1"/>
</dbReference>
<reference evidence="16 17" key="1">
    <citation type="submission" date="2015-09" db="EMBL/GenBank/DDBJ databases">
        <authorList>
            <consortium name="Pathogen Informatics"/>
        </authorList>
    </citation>
    <scope>NUCLEOTIDE SEQUENCE [LARGE SCALE GENOMIC DNA]</scope>
    <source>
        <strain evidence="16 17">2789STDY5608850</strain>
    </source>
</reference>
<dbReference type="InterPro" id="IPR000014">
    <property type="entry name" value="PAS"/>
</dbReference>
<dbReference type="PROSITE" id="PS50110">
    <property type="entry name" value="RESPONSE_REGULATORY"/>
    <property type="match status" value="2"/>
</dbReference>
<dbReference type="CDD" id="cd16922">
    <property type="entry name" value="HATPase_EvgS-ArcB-TorS-like"/>
    <property type="match status" value="1"/>
</dbReference>
<dbReference type="InterPro" id="IPR005467">
    <property type="entry name" value="His_kinase_dom"/>
</dbReference>
<organism evidence="16 17">
    <name type="scientific">Hungatella hathewayi</name>
    <dbReference type="NCBI Taxonomy" id="154046"/>
    <lineage>
        <taxon>Bacteria</taxon>
        <taxon>Bacillati</taxon>
        <taxon>Bacillota</taxon>
        <taxon>Clostridia</taxon>
        <taxon>Lachnospirales</taxon>
        <taxon>Lachnospiraceae</taxon>
        <taxon>Hungatella</taxon>
    </lineage>
</organism>
<keyword evidence="11" id="KW-0472">Membrane</keyword>
<gene>
    <name evidence="16" type="primary">barA_9</name>
    <name evidence="16" type="ORF">ERS852407_05153</name>
</gene>
<dbReference type="CDD" id="cd17546">
    <property type="entry name" value="REC_hyHK_CKI1_RcsC-like"/>
    <property type="match status" value="2"/>
</dbReference>
<evidence type="ECO:0000256" key="10">
    <source>
        <dbReference type="PROSITE-ProRule" id="PRU00169"/>
    </source>
</evidence>
<dbReference type="GO" id="GO:0000155">
    <property type="term" value="F:phosphorelay sensor kinase activity"/>
    <property type="evidence" value="ECO:0007669"/>
    <property type="project" value="InterPro"/>
</dbReference>
<dbReference type="InterPro" id="IPR004358">
    <property type="entry name" value="Sig_transdc_His_kin-like_C"/>
</dbReference>
<evidence type="ECO:0000259" key="13">
    <source>
        <dbReference type="PROSITE" id="PS50110"/>
    </source>
</evidence>
<dbReference type="SUPFAM" id="SSF55785">
    <property type="entry name" value="PYP-like sensor domain (PAS domain)"/>
    <property type="match status" value="1"/>
</dbReference>
<comment type="function">
    <text evidence="8">May play the central regulatory role in sporulation. It may be an element of the effector pathway responsible for the activation of sporulation genes in response to nutritional stress. Spo0A may act in concert with spo0H (a sigma factor) to control the expression of some genes that are critical to the sporulation process.</text>
</comment>
<dbReference type="CDD" id="cd00082">
    <property type="entry name" value="HisKA"/>
    <property type="match status" value="1"/>
</dbReference>
<dbReference type="Proteomes" id="UP000095651">
    <property type="component" value="Unassembled WGS sequence"/>
</dbReference>
<dbReference type="SMART" id="SM00387">
    <property type="entry name" value="HATPase_c"/>
    <property type="match status" value="1"/>
</dbReference>
<dbReference type="PROSITE" id="PS50113">
    <property type="entry name" value="PAC"/>
    <property type="match status" value="1"/>
</dbReference>
<dbReference type="InterPro" id="IPR001789">
    <property type="entry name" value="Sig_transdc_resp-reg_receiver"/>
</dbReference>
<dbReference type="InterPro" id="IPR011006">
    <property type="entry name" value="CheY-like_superfamily"/>
</dbReference>
<dbReference type="SUPFAM" id="SSF47384">
    <property type="entry name" value="Homodimeric domain of signal transducing histidine kinase"/>
    <property type="match status" value="1"/>
</dbReference>
<dbReference type="InterPro" id="IPR003594">
    <property type="entry name" value="HATPase_dom"/>
</dbReference>
<dbReference type="Pfam" id="PF02518">
    <property type="entry name" value="HATPase_c"/>
    <property type="match status" value="1"/>
</dbReference>
<protein>
    <recommendedName>
        <fullName evidence="9">Circadian input-output histidine kinase CikA</fullName>
        <ecNumber evidence="3">2.7.13.3</ecNumber>
    </recommendedName>
    <alternativeName>
        <fullName evidence="4">Stage 0 sporulation protein A homolog</fullName>
    </alternativeName>
</protein>
<keyword evidence="6 16" id="KW-0418">Kinase</keyword>
<feature type="modified residue" description="4-aspartylphosphate" evidence="10">
    <location>
        <position position="904"/>
    </location>
</feature>
<dbReference type="PRINTS" id="PR00344">
    <property type="entry name" value="BCTRLSENSOR"/>
</dbReference>
<dbReference type="InterPro" id="IPR013655">
    <property type="entry name" value="PAS_fold_3"/>
</dbReference>
<keyword evidence="11" id="KW-1133">Transmembrane helix</keyword>
<evidence type="ECO:0000259" key="15">
    <source>
        <dbReference type="PROSITE" id="PS50113"/>
    </source>
</evidence>